<evidence type="ECO:0000313" key="4">
    <source>
        <dbReference type="Proteomes" id="UP000267027"/>
    </source>
</evidence>
<feature type="signal peptide" evidence="2">
    <location>
        <begin position="1"/>
        <end position="15"/>
    </location>
</feature>
<proteinExistence type="predicted"/>
<evidence type="ECO:0000256" key="1">
    <source>
        <dbReference type="SAM" id="Phobius"/>
    </source>
</evidence>
<dbReference type="InterPro" id="IPR029213">
    <property type="entry name" value="Fusogen_EFF/AFF"/>
</dbReference>
<evidence type="ECO:0000313" key="5">
    <source>
        <dbReference type="WBParaSite" id="ACOC_0001256201-mRNA-1"/>
    </source>
</evidence>
<organism evidence="5">
    <name type="scientific">Angiostrongylus costaricensis</name>
    <name type="common">Nematode worm</name>
    <dbReference type="NCBI Taxonomy" id="334426"/>
    <lineage>
        <taxon>Eukaryota</taxon>
        <taxon>Metazoa</taxon>
        <taxon>Ecdysozoa</taxon>
        <taxon>Nematoda</taxon>
        <taxon>Chromadorea</taxon>
        <taxon>Rhabditida</taxon>
        <taxon>Rhabditina</taxon>
        <taxon>Rhabditomorpha</taxon>
        <taxon>Strongyloidea</taxon>
        <taxon>Metastrongylidae</taxon>
        <taxon>Angiostrongylus</taxon>
    </lineage>
</organism>
<dbReference type="Pfam" id="PF14884">
    <property type="entry name" value="EFF-AFF"/>
    <property type="match status" value="2"/>
</dbReference>
<name>A0A0R3Q0T7_ANGCS</name>
<dbReference type="Gene3D" id="2.60.40.3980">
    <property type="entry name" value="Cell-cell fusogen EFF/AFF, domain 3"/>
    <property type="match status" value="1"/>
</dbReference>
<dbReference type="GO" id="GO:0044291">
    <property type="term" value="C:cell-cell contact zone"/>
    <property type="evidence" value="ECO:0007669"/>
    <property type="project" value="TreeGrafter"/>
</dbReference>
<dbReference type="AlphaFoldDB" id="A0A0R3Q0T7"/>
<reference evidence="3 4" key="2">
    <citation type="submission" date="2018-11" db="EMBL/GenBank/DDBJ databases">
        <authorList>
            <consortium name="Pathogen Informatics"/>
        </authorList>
    </citation>
    <scope>NUCLEOTIDE SEQUENCE [LARGE SCALE GENOMIC DNA]</scope>
    <source>
        <strain evidence="3 4">Costa Rica</strain>
    </source>
</reference>
<gene>
    <name evidence="3" type="ORF">ACOC_LOCUS12563</name>
</gene>
<keyword evidence="4" id="KW-1185">Reference proteome</keyword>
<dbReference type="PANTHER" id="PTHR37415">
    <property type="entry name" value="EFF-1A"/>
    <property type="match status" value="1"/>
</dbReference>
<protein>
    <submittedName>
        <fullName evidence="5">Phlebovirus_G2 domain-containing protein</fullName>
    </submittedName>
</protein>
<keyword evidence="2" id="KW-0732">Signal</keyword>
<keyword evidence="1" id="KW-0812">Transmembrane</keyword>
<sequence length="520" mass="58868">MQIILTLYLVTWTSTKVIDDLPHCSRSTVMEGEIREYDTMGRPKIYSSVQLSMALHELACMTIKVNDSESSILHTLEFLRLEQHHPVSGIYQFGIPKITSSCICDCAGGDAPCKMDEYNYRNCTLGALCYRTYHPVQSNVGCIGEQKSEACCQLRIEPFKDWIFTAIKINQPATVLVFRYNIYDRFNKRWRKASEEVVEVPLNRGISKFDFNNRHKIEMVVSGSRPNRELQPGMYFVREGTHELRGFVPINEIGESSLEKLGWMRFSDGKWDIRNGLVKIKQAHHVNVADCKQQQYTSTINGEQLVLVSGNDVEESYDLGRALTSDPWIETAVYEGRVVRVEHAEGTSISVHMTSETRPHVLRHISQMESFEGMIQVDRDSNRYLNISFLGTKGTLIGNIFSSEKKDQIDMAFSVQGELLGRAMTARYEAQRLASYRVAHRWQTGRGECAGCNERGVEGFLSAVDPRQWLNGISSPTEAITMAVEVAIIACLSLMFILVCTKCFIPLLRCSISVAKPPKK</sequence>
<keyword evidence="1" id="KW-0472">Membrane</keyword>
<dbReference type="GO" id="GO:0000768">
    <property type="term" value="P:syncytium formation by plasma membrane fusion"/>
    <property type="evidence" value="ECO:0007669"/>
    <property type="project" value="TreeGrafter"/>
</dbReference>
<dbReference type="EMBL" id="UYYA01005095">
    <property type="protein sequence ID" value="VDM64148.1"/>
    <property type="molecule type" value="Genomic_DNA"/>
</dbReference>
<dbReference type="Proteomes" id="UP000267027">
    <property type="component" value="Unassembled WGS sequence"/>
</dbReference>
<feature type="transmembrane region" description="Helical" evidence="1">
    <location>
        <begin position="479"/>
        <end position="499"/>
    </location>
</feature>
<dbReference type="OrthoDB" id="5916841at2759"/>
<evidence type="ECO:0000256" key="2">
    <source>
        <dbReference type="SAM" id="SignalP"/>
    </source>
</evidence>
<feature type="chain" id="PRO_5043130446" evidence="2">
    <location>
        <begin position="16"/>
        <end position="520"/>
    </location>
</feature>
<dbReference type="OMA" id="YRVAHRW"/>
<dbReference type="PANTHER" id="PTHR37415:SF1">
    <property type="entry name" value="CELL FUSION PROTEIN AFF-1"/>
    <property type="match status" value="1"/>
</dbReference>
<accession>A0A0R3Q0T7</accession>
<keyword evidence="1" id="KW-1133">Transmembrane helix</keyword>
<dbReference type="InterPro" id="IPR043076">
    <property type="entry name" value="Fusogen_EFF/AFF_dom3"/>
</dbReference>
<dbReference type="STRING" id="334426.A0A0R3Q0T7"/>
<reference evidence="5" key="1">
    <citation type="submission" date="2017-02" db="UniProtKB">
        <authorList>
            <consortium name="WormBaseParasite"/>
        </authorList>
    </citation>
    <scope>IDENTIFICATION</scope>
</reference>
<dbReference type="WBParaSite" id="ACOC_0001256201-mRNA-1">
    <property type="protein sequence ID" value="ACOC_0001256201-mRNA-1"/>
    <property type="gene ID" value="ACOC_0001256201"/>
</dbReference>
<dbReference type="Gene3D" id="2.60.98.60">
    <property type="entry name" value="Cell-cell fusogen EFF/AFF, domain 1"/>
    <property type="match status" value="2"/>
</dbReference>
<evidence type="ECO:0000313" key="3">
    <source>
        <dbReference type="EMBL" id="VDM64148.1"/>
    </source>
</evidence>